<dbReference type="Pfam" id="PF01558">
    <property type="entry name" value="POR"/>
    <property type="match status" value="1"/>
</dbReference>
<dbReference type="InterPro" id="IPR002880">
    <property type="entry name" value="Pyrv_Fd/Flavodoxin_OxRdtase_N"/>
</dbReference>
<accession>A0A345E3D3</accession>
<dbReference type="EMBL" id="CP031150">
    <property type="protein sequence ID" value="AXG06705.1"/>
    <property type="molecule type" value="Genomic_DNA"/>
</dbReference>
<evidence type="ECO:0000256" key="4">
    <source>
        <dbReference type="ARBA" id="ARBA00066947"/>
    </source>
</evidence>
<dbReference type="SUPFAM" id="SSF53323">
    <property type="entry name" value="Pyruvate-ferredoxin oxidoreductase, PFOR, domain III"/>
    <property type="match status" value="1"/>
</dbReference>
<name>A0A345E3D3_9EURY</name>
<dbReference type="SUPFAM" id="SSF52922">
    <property type="entry name" value="TK C-terminal domain-like"/>
    <property type="match status" value="1"/>
</dbReference>
<feature type="domain" description="Pyruvate/ketoisovalerate oxidoreductase catalytic" evidence="8">
    <location>
        <begin position="13"/>
        <end position="176"/>
    </location>
</feature>
<dbReference type="NCBIfam" id="TIGR03710">
    <property type="entry name" value="OAFO_sf"/>
    <property type="match status" value="1"/>
</dbReference>
<evidence type="ECO:0000259" key="9">
    <source>
        <dbReference type="Pfam" id="PF01855"/>
    </source>
</evidence>
<keyword evidence="1" id="KW-0560">Oxidoreductase</keyword>
<comment type="subunit">
    <text evidence="3">Heterotetramer of the KorA, KorB, KorC and KorD subunits.</text>
</comment>
<dbReference type="Proteomes" id="UP000253273">
    <property type="component" value="Chromosome"/>
</dbReference>
<dbReference type="CDD" id="cd07034">
    <property type="entry name" value="TPP_PYR_PFOR_IOR-alpha_like"/>
    <property type="match status" value="1"/>
</dbReference>
<dbReference type="InterPro" id="IPR022367">
    <property type="entry name" value="2-oxoacid/accept_OxRdtase_asu"/>
</dbReference>
<dbReference type="Gene3D" id="3.40.50.920">
    <property type="match status" value="1"/>
</dbReference>
<dbReference type="RefSeq" id="WP_114585842.1">
    <property type="nucleotide sequence ID" value="NZ_CP031150.1"/>
</dbReference>
<feature type="domain" description="Pyruvate flavodoxin/ferredoxin oxidoreductase pyrimidine binding" evidence="9">
    <location>
        <begin position="210"/>
        <end position="454"/>
    </location>
</feature>
<evidence type="ECO:0000256" key="7">
    <source>
        <dbReference type="ARBA" id="ARBA00079587"/>
    </source>
</evidence>
<gene>
    <name evidence="10" type="ORF">DU500_09840</name>
</gene>
<dbReference type="Gene3D" id="3.40.50.970">
    <property type="match status" value="1"/>
</dbReference>
<keyword evidence="11" id="KW-1185">Reference proteome</keyword>
<dbReference type="AlphaFoldDB" id="A0A345E3D3"/>
<organism evidence="10 11">
    <name type="scientific">Haloplanus rubicundus</name>
    <dbReference type="NCBI Taxonomy" id="1547898"/>
    <lineage>
        <taxon>Archaea</taxon>
        <taxon>Methanobacteriati</taxon>
        <taxon>Methanobacteriota</taxon>
        <taxon>Stenosarchaea group</taxon>
        <taxon>Halobacteria</taxon>
        <taxon>Halobacteriales</taxon>
        <taxon>Haloferacaceae</taxon>
        <taxon>Haloplanus</taxon>
    </lineage>
</organism>
<evidence type="ECO:0000256" key="2">
    <source>
        <dbReference type="ARBA" id="ARBA00052359"/>
    </source>
</evidence>
<dbReference type="InterPro" id="IPR029061">
    <property type="entry name" value="THDP-binding"/>
</dbReference>
<dbReference type="GO" id="GO:0047553">
    <property type="term" value="F:2-oxoglutarate synthase activity"/>
    <property type="evidence" value="ECO:0007669"/>
    <property type="project" value="UniProtKB-EC"/>
</dbReference>
<reference evidence="10 11" key="1">
    <citation type="submission" date="2018-07" db="EMBL/GenBank/DDBJ databases">
        <title>Genome sequences of Haloplanus sp. CBA1113.</title>
        <authorList>
            <person name="Kim Y.B."/>
            <person name="Roh S.W."/>
        </authorList>
    </citation>
    <scope>NUCLEOTIDE SEQUENCE [LARGE SCALE GENOMIC DNA]</scope>
    <source>
        <strain evidence="10 11">CBA1113</strain>
    </source>
</reference>
<evidence type="ECO:0000259" key="8">
    <source>
        <dbReference type="Pfam" id="PF01558"/>
    </source>
</evidence>
<comment type="catalytic activity">
    <reaction evidence="2">
        <text>2 oxidized [2Fe-2S]-[ferredoxin] + 2-oxoglutarate + CoA = succinyl-CoA + 2 reduced [2Fe-2S]-[ferredoxin] + CO2 + H(+)</text>
        <dbReference type="Rhea" id="RHEA:17297"/>
        <dbReference type="Rhea" id="RHEA-COMP:10000"/>
        <dbReference type="Rhea" id="RHEA-COMP:10001"/>
        <dbReference type="ChEBI" id="CHEBI:15378"/>
        <dbReference type="ChEBI" id="CHEBI:16526"/>
        <dbReference type="ChEBI" id="CHEBI:16810"/>
        <dbReference type="ChEBI" id="CHEBI:33737"/>
        <dbReference type="ChEBI" id="CHEBI:33738"/>
        <dbReference type="ChEBI" id="CHEBI:57287"/>
        <dbReference type="ChEBI" id="CHEBI:57292"/>
        <dbReference type="EC" id="1.2.7.3"/>
    </reaction>
</comment>
<dbReference type="GO" id="GO:0006979">
    <property type="term" value="P:response to oxidative stress"/>
    <property type="evidence" value="ECO:0007669"/>
    <property type="project" value="TreeGrafter"/>
</dbReference>
<dbReference type="EC" id="1.2.7.3" evidence="4"/>
<dbReference type="GO" id="GO:0006082">
    <property type="term" value="P:organic acid metabolic process"/>
    <property type="evidence" value="ECO:0007669"/>
    <property type="project" value="UniProtKB-ARBA"/>
</dbReference>
<dbReference type="GeneID" id="37283687"/>
<dbReference type="Pfam" id="PF01855">
    <property type="entry name" value="POR_N"/>
    <property type="match status" value="1"/>
</dbReference>
<dbReference type="GO" id="GO:0044272">
    <property type="term" value="P:sulfur compound biosynthetic process"/>
    <property type="evidence" value="ECO:0007669"/>
    <property type="project" value="UniProtKB-ARBA"/>
</dbReference>
<dbReference type="KEGG" id="haj:DU500_09840"/>
<evidence type="ECO:0000256" key="5">
    <source>
        <dbReference type="ARBA" id="ARBA00071398"/>
    </source>
</evidence>
<dbReference type="SUPFAM" id="SSF52518">
    <property type="entry name" value="Thiamin diphosphate-binding fold (THDP-binding)"/>
    <property type="match status" value="1"/>
</dbReference>
<sequence>MPADFNWAIGGEAGDGIDSTGKIFAQALSRAGRHVFTSKDFASRIRGGYTAYKVRTSVEQVQSVVDRLDVLIALTQRTIDENLDELHEGSVIIYDGERTTMQDVEIPEEMIGLDVPLKSLAEDAGGAIMRNVVALGAACAVSDFPIENLNSALEKRFGDKGAAIVENNMAAARKGRDYVRDEYDYEFGYDLECTDENYVLLNGDEAIGMGAIAGGCRFYAGYPITPATDVMEYLTGRIERYGGHVVQAEDELAAINLALGAARAGARSMTATSGPGIDLMAETFGLVATSETPLVICNVMRSGPSTGMPTKQEQGDLNAMLYGGHGEVPRFVLAPTTIAECFHKTVEAFNLAEKYQLPVYLTADLSLAVTEQTYPPEEFDMDAVEIDRGKVVDEETVGEWQDEQGRFKPHAITDDGVSPRTFPGTEGGVHMSTGLEHDELGRRTEETGMRIKQVDKRSRKVETAKEREPFEAREFGDPDAETLVISWGSNEGAMVEAMDFLEEEGIDVRFLSVPYVFPRPDLTEVIEDAEETVVVECNATGQFADLIEHDALTRVKRLNKYDGVRYKADELAERIAATLADDGGETEEATT</sequence>
<evidence type="ECO:0000313" key="10">
    <source>
        <dbReference type="EMBL" id="AXG06705.1"/>
    </source>
</evidence>
<proteinExistence type="predicted"/>
<dbReference type="InterPro" id="IPR050722">
    <property type="entry name" value="Pyruvate:ferred/Flavod_OxRd"/>
</dbReference>
<dbReference type="OrthoDB" id="31112at2157"/>
<evidence type="ECO:0000313" key="11">
    <source>
        <dbReference type="Proteomes" id="UP000253273"/>
    </source>
</evidence>
<evidence type="ECO:0000256" key="1">
    <source>
        <dbReference type="ARBA" id="ARBA00023002"/>
    </source>
</evidence>
<evidence type="ECO:0000256" key="3">
    <source>
        <dbReference type="ARBA" id="ARBA00064882"/>
    </source>
</evidence>
<dbReference type="Gene3D" id="3.40.920.10">
    <property type="entry name" value="Pyruvate-ferredoxin oxidoreductase, PFOR, domain III"/>
    <property type="match status" value="1"/>
</dbReference>
<evidence type="ECO:0000256" key="6">
    <source>
        <dbReference type="ARBA" id="ARBA00076968"/>
    </source>
</evidence>
<protein>
    <recommendedName>
        <fullName evidence="5">2-oxoglutarate synthase subunit KorA</fullName>
        <ecNumber evidence="4">1.2.7.3</ecNumber>
    </recommendedName>
    <alternativeName>
        <fullName evidence="7">2-ketoglutarate oxidoreductase alpha chain</fullName>
    </alternativeName>
    <alternativeName>
        <fullName evidence="6">2-oxoglutarate-ferredoxin oxidoreductase subunit alpha</fullName>
    </alternativeName>
</protein>
<dbReference type="InterPro" id="IPR002869">
    <property type="entry name" value="Pyrv_flavodox_OxRed_cen"/>
</dbReference>
<dbReference type="FunFam" id="3.40.50.970:FF:000022">
    <property type="entry name" value="2-oxoglutarate ferredoxin oxidoreductase alpha subunit"/>
    <property type="match status" value="1"/>
</dbReference>
<dbReference type="PANTHER" id="PTHR32154">
    <property type="entry name" value="PYRUVATE-FLAVODOXIN OXIDOREDUCTASE-RELATED"/>
    <property type="match status" value="1"/>
</dbReference>
<dbReference type="InterPro" id="IPR019752">
    <property type="entry name" value="Pyrv/ketoisovalerate_OxRed_cat"/>
</dbReference>
<dbReference type="PANTHER" id="PTHR32154:SF20">
    <property type="entry name" value="2-OXOGLUTARATE OXIDOREDUCTASE SUBUNIT KORA"/>
    <property type="match status" value="1"/>
</dbReference>
<dbReference type="InterPro" id="IPR009014">
    <property type="entry name" value="Transketo_C/PFOR_II"/>
</dbReference>